<sequence>MDITDIYDKFDQIGCLTFATIDNGIPQTRIAHLFAHDHEGLYFRTMITKPFYEQLKKTEKVSICGMFPKTSVSHNEDGMPYFAPGYTIRATGVIKEISLETLKEKAGSNEMFMLGVKDIEKYPAMTTFCMHKAWGEIYDFDFEMEHRSHKLLRTGFCFGGAVIPFRGVRITDECISCGDCYEGCSFKAISQDNEHFVIDHSKCDVCGDCYTVCPANAIEIVIG</sequence>
<evidence type="ECO:0000256" key="3">
    <source>
        <dbReference type="ARBA" id="ARBA00023004"/>
    </source>
</evidence>
<dbReference type="GO" id="GO:0046872">
    <property type="term" value="F:metal ion binding"/>
    <property type="evidence" value="ECO:0007669"/>
    <property type="project" value="UniProtKB-KW"/>
</dbReference>
<evidence type="ECO:0000256" key="1">
    <source>
        <dbReference type="ARBA" id="ARBA00022485"/>
    </source>
</evidence>
<evidence type="ECO:0000256" key="2">
    <source>
        <dbReference type="ARBA" id="ARBA00022723"/>
    </source>
</evidence>
<evidence type="ECO:0000259" key="5">
    <source>
        <dbReference type="PROSITE" id="PS51379"/>
    </source>
</evidence>
<dbReference type="SUPFAM" id="SSF50475">
    <property type="entry name" value="FMN-binding split barrel"/>
    <property type="match status" value="1"/>
</dbReference>
<name>A0A975B9R5_9BACT</name>
<feature type="domain" description="4Fe-4S ferredoxin-type" evidence="5">
    <location>
        <begin position="194"/>
        <end position="223"/>
    </location>
</feature>
<dbReference type="PROSITE" id="PS00198">
    <property type="entry name" value="4FE4S_FER_1"/>
    <property type="match status" value="1"/>
</dbReference>
<evidence type="ECO:0000256" key="4">
    <source>
        <dbReference type="ARBA" id="ARBA00023014"/>
    </source>
</evidence>
<reference evidence="6" key="1">
    <citation type="journal article" date="2021" name="Microb. Physiol.">
        <title>Proteogenomic Insights into the Physiology of Marine, Sulfate-Reducing, Filamentous Desulfonema limicola and Desulfonema magnum.</title>
        <authorList>
            <person name="Schnaars V."/>
            <person name="Wohlbrand L."/>
            <person name="Scheve S."/>
            <person name="Hinrichs C."/>
            <person name="Reinhardt R."/>
            <person name="Rabus R."/>
        </authorList>
    </citation>
    <scope>NUCLEOTIDE SEQUENCE</scope>
    <source>
        <strain evidence="6">5ac10</strain>
    </source>
</reference>
<dbReference type="SUPFAM" id="SSF54862">
    <property type="entry name" value="4Fe-4S ferredoxins"/>
    <property type="match status" value="1"/>
</dbReference>
<feature type="domain" description="4Fe-4S ferredoxin-type" evidence="5">
    <location>
        <begin position="165"/>
        <end position="193"/>
    </location>
</feature>
<dbReference type="GO" id="GO:0051539">
    <property type="term" value="F:4 iron, 4 sulfur cluster binding"/>
    <property type="evidence" value="ECO:0007669"/>
    <property type="project" value="UniProtKB-KW"/>
</dbReference>
<evidence type="ECO:0000313" key="6">
    <source>
        <dbReference type="EMBL" id="QTA81442.1"/>
    </source>
</evidence>
<keyword evidence="7" id="KW-1185">Reference proteome</keyword>
<keyword evidence="4" id="KW-0411">Iron-sulfur</keyword>
<dbReference type="PANTHER" id="PTHR24960:SF79">
    <property type="entry name" value="PHOTOSYSTEM I IRON-SULFUR CENTER"/>
    <property type="match status" value="1"/>
</dbReference>
<organism evidence="6 7">
    <name type="scientific">Desulfonema limicola</name>
    <dbReference type="NCBI Taxonomy" id="45656"/>
    <lineage>
        <taxon>Bacteria</taxon>
        <taxon>Pseudomonadati</taxon>
        <taxon>Thermodesulfobacteriota</taxon>
        <taxon>Desulfobacteria</taxon>
        <taxon>Desulfobacterales</taxon>
        <taxon>Desulfococcaceae</taxon>
        <taxon>Desulfonema</taxon>
    </lineage>
</organism>
<dbReference type="PANTHER" id="PTHR24960">
    <property type="entry name" value="PHOTOSYSTEM I IRON-SULFUR CENTER-RELATED"/>
    <property type="match status" value="1"/>
</dbReference>
<keyword evidence="1" id="KW-0004">4Fe-4S</keyword>
<dbReference type="Proteomes" id="UP000663720">
    <property type="component" value="Chromosome"/>
</dbReference>
<gene>
    <name evidence="6" type="ORF">dnl_37770</name>
</gene>
<keyword evidence="2" id="KW-0479">Metal-binding</keyword>
<dbReference type="RefSeq" id="WP_207687475.1">
    <property type="nucleotide sequence ID" value="NZ_CP061799.1"/>
</dbReference>
<evidence type="ECO:0000313" key="7">
    <source>
        <dbReference type="Proteomes" id="UP000663720"/>
    </source>
</evidence>
<dbReference type="AlphaFoldDB" id="A0A975B9R5"/>
<dbReference type="InterPro" id="IPR017900">
    <property type="entry name" value="4Fe4S_Fe_S_CS"/>
</dbReference>
<dbReference type="Gene3D" id="3.30.70.20">
    <property type="match status" value="1"/>
</dbReference>
<dbReference type="PROSITE" id="PS51379">
    <property type="entry name" value="4FE4S_FER_2"/>
    <property type="match status" value="2"/>
</dbReference>
<proteinExistence type="predicted"/>
<protein>
    <submittedName>
        <fullName evidence="6">4Fe-4S ferredoxin iron-sulfur binding domain-containing protein</fullName>
    </submittedName>
</protein>
<dbReference type="InterPro" id="IPR012349">
    <property type="entry name" value="Split_barrel_FMN-bd"/>
</dbReference>
<keyword evidence="3" id="KW-0408">Iron</keyword>
<dbReference type="EMBL" id="CP061799">
    <property type="protein sequence ID" value="QTA81442.1"/>
    <property type="molecule type" value="Genomic_DNA"/>
</dbReference>
<dbReference type="Pfam" id="PF13187">
    <property type="entry name" value="Fer4_9"/>
    <property type="match status" value="1"/>
</dbReference>
<dbReference type="Gene3D" id="2.30.110.10">
    <property type="entry name" value="Electron Transport, Fmn-binding Protein, Chain A"/>
    <property type="match status" value="1"/>
</dbReference>
<accession>A0A975B9R5</accession>
<dbReference type="KEGG" id="dli:dnl_37770"/>
<dbReference type="InterPro" id="IPR050157">
    <property type="entry name" value="PSI_iron-sulfur_center"/>
</dbReference>
<dbReference type="InterPro" id="IPR017896">
    <property type="entry name" value="4Fe4S_Fe-S-bd"/>
</dbReference>